<feature type="non-terminal residue" evidence="2">
    <location>
        <position position="350"/>
    </location>
</feature>
<sequence length="350" mass="39915">MLTIKDVDKHDLGEYTCVLRTIFFTHTSEKLQLVYDVQRITTSEKHDYMDKIKSGTEARQFIRIQVIGKEGVGKSSLVRRLLGKTIDGIESTDGIEICKNIQISKVDGTWKVDDVETERKKRIRRILKIADIKEQSKELATNPSVTTGNLFENKPTEVEKITSQKQKIRTDTPGSYGVSIIKDDTKKTIDNFSTISNFDSLAEKLESVKTSDEEKSEMDDSEFINTKTPDQTSETDVHQNPTPLIITPKMMSKMHENMEEILLEVKRGKEELKSEGFVECGIWDFAGQKDYYVTHQTFLTPGAIYLLVANLGEDIKAIRDDENVDSVGGKIFKIVLYFYYINNDQSKARE</sequence>
<protein>
    <submittedName>
        <fullName evidence="2">Uncharacterized protein</fullName>
    </submittedName>
</protein>
<accession>A0A8B6FSS0</accession>
<evidence type="ECO:0000313" key="3">
    <source>
        <dbReference type="Proteomes" id="UP000596742"/>
    </source>
</evidence>
<dbReference type="AlphaFoldDB" id="A0A8B6FSS0"/>
<reference evidence="2" key="1">
    <citation type="submission" date="2018-11" db="EMBL/GenBank/DDBJ databases">
        <authorList>
            <person name="Alioto T."/>
            <person name="Alioto T."/>
        </authorList>
    </citation>
    <scope>NUCLEOTIDE SEQUENCE</scope>
</reference>
<evidence type="ECO:0000256" key="1">
    <source>
        <dbReference type="SAM" id="MobiDB-lite"/>
    </source>
</evidence>
<proteinExistence type="predicted"/>
<dbReference type="SUPFAM" id="SSF52540">
    <property type="entry name" value="P-loop containing nucleoside triphosphate hydrolases"/>
    <property type="match status" value="1"/>
</dbReference>
<dbReference type="EMBL" id="UYJE01007424">
    <property type="protein sequence ID" value="VDI54696.1"/>
    <property type="molecule type" value="Genomic_DNA"/>
</dbReference>
<gene>
    <name evidence="2" type="ORF">MGAL_10B077019</name>
</gene>
<dbReference type="OrthoDB" id="6137148at2759"/>
<feature type="compositionally biased region" description="Polar residues" evidence="1">
    <location>
        <begin position="223"/>
        <end position="242"/>
    </location>
</feature>
<evidence type="ECO:0000313" key="2">
    <source>
        <dbReference type="EMBL" id="VDI54696.1"/>
    </source>
</evidence>
<dbReference type="Gene3D" id="3.30.70.1390">
    <property type="entry name" value="ROC domain from the Parkinson's disease-associated leucine-rich repeat kinase 2"/>
    <property type="match status" value="1"/>
</dbReference>
<dbReference type="Gene3D" id="3.40.50.300">
    <property type="entry name" value="P-loop containing nucleotide triphosphate hydrolases"/>
    <property type="match status" value="1"/>
</dbReference>
<feature type="region of interest" description="Disordered" evidence="1">
    <location>
        <begin position="209"/>
        <end position="242"/>
    </location>
</feature>
<comment type="caution">
    <text evidence="2">The sequence shown here is derived from an EMBL/GenBank/DDBJ whole genome shotgun (WGS) entry which is preliminary data.</text>
</comment>
<dbReference type="Proteomes" id="UP000596742">
    <property type="component" value="Unassembled WGS sequence"/>
</dbReference>
<organism evidence="2 3">
    <name type="scientific">Mytilus galloprovincialis</name>
    <name type="common">Mediterranean mussel</name>
    <dbReference type="NCBI Taxonomy" id="29158"/>
    <lineage>
        <taxon>Eukaryota</taxon>
        <taxon>Metazoa</taxon>
        <taxon>Spiralia</taxon>
        <taxon>Lophotrochozoa</taxon>
        <taxon>Mollusca</taxon>
        <taxon>Bivalvia</taxon>
        <taxon>Autobranchia</taxon>
        <taxon>Pteriomorphia</taxon>
        <taxon>Mytilida</taxon>
        <taxon>Mytiloidea</taxon>
        <taxon>Mytilidae</taxon>
        <taxon>Mytilinae</taxon>
        <taxon>Mytilus</taxon>
    </lineage>
</organism>
<name>A0A8B6FSS0_MYTGA</name>
<keyword evidence="3" id="KW-1185">Reference proteome</keyword>
<dbReference type="InterPro" id="IPR027417">
    <property type="entry name" value="P-loop_NTPase"/>
</dbReference>